<dbReference type="SUPFAM" id="SSF52833">
    <property type="entry name" value="Thioredoxin-like"/>
    <property type="match status" value="1"/>
</dbReference>
<evidence type="ECO:0000313" key="4">
    <source>
        <dbReference type="Proteomes" id="UP000734854"/>
    </source>
</evidence>
<dbReference type="GO" id="GO:0009507">
    <property type="term" value="C:chloroplast"/>
    <property type="evidence" value="ECO:0007669"/>
    <property type="project" value="TreeGrafter"/>
</dbReference>
<organism evidence="3 4">
    <name type="scientific">Zingiber officinale</name>
    <name type="common">Ginger</name>
    <name type="synonym">Amomum zingiber</name>
    <dbReference type="NCBI Taxonomy" id="94328"/>
    <lineage>
        <taxon>Eukaryota</taxon>
        <taxon>Viridiplantae</taxon>
        <taxon>Streptophyta</taxon>
        <taxon>Embryophyta</taxon>
        <taxon>Tracheophyta</taxon>
        <taxon>Spermatophyta</taxon>
        <taxon>Magnoliopsida</taxon>
        <taxon>Liliopsida</taxon>
        <taxon>Zingiberales</taxon>
        <taxon>Zingiberaceae</taxon>
        <taxon>Zingiber</taxon>
    </lineage>
</organism>
<dbReference type="EMBL" id="JACMSC010000009">
    <property type="protein sequence ID" value="KAG6508447.1"/>
    <property type="molecule type" value="Genomic_DNA"/>
</dbReference>
<reference evidence="3 4" key="1">
    <citation type="submission" date="2020-08" db="EMBL/GenBank/DDBJ databases">
        <title>Plant Genome Project.</title>
        <authorList>
            <person name="Zhang R.-G."/>
        </authorList>
    </citation>
    <scope>NUCLEOTIDE SEQUENCE [LARGE SCALE GENOMIC DNA]</scope>
    <source>
        <tissue evidence="3">Rhizome</tissue>
    </source>
</reference>
<dbReference type="InterPro" id="IPR004879">
    <property type="entry name" value="Ssp411-like_TRX"/>
</dbReference>
<protein>
    <recommendedName>
        <fullName evidence="2">Spermatogenesis-associated protein 20-like TRX domain-containing protein</fullName>
    </recommendedName>
</protein>
<keyword evidence="1" id="KW-0732">Signal</keyword>
<dbReference type="Gene3D" id="3.40.30.10">
    <property type="entry name" value="Glutaredoxin"/>
    <property type="match status" value="1"/>
</dbReference>
<evidence type="ECO:0000313" key="3">
    <source>
        <dbReference type="EMBL" id="KAG6508447.1"/>
    </source>
</evidence>
<keyword evidence="4" id="KW-1185">Reference proteome</keyword>
<accession>A0A8J5LCV9</accession>
<comment type="caution">
    <text evidence="3">The sequence shown here is derived from an EMBL/GenBank/DDBJ whole genome shotgun (WGS) entry which is preliminary data.</text>
</comment>
<dbReference type="Pfam" id="PF03190">
    <property type="entry name" value="Thioredox_DsbH"/>
    <property type="match status" value="1"/>
</dbReference>
<sequence length="206" mass="22990">MSRWRSILAIAARLRLVMISASAVSTATTSSLLRLPSLPLRFCICLPRSGCGRRPIAAFVALAMAGSSSSAESHRHTNRLASEHSPYLLQHAHNPVDWYPWGEEAFEKARKRNIPIFLSIGYSTCHCKSKNESFANAHSPKMNLVPDDSKWEHGIVMSGLTSKRKEVAASRRIPLTIQEIQDITTTLEGKRKECLTTQKGYRDSKK</sequence>
<dbReference type="InterPro" id="IPR036249">
    <property type="entry name" value="Thioredoxin-like_sf"/>
</dbReference>
<feature type="domain" description="Spermatogenesis-associated protein 20-like TRX" evidence="2">
    <location>
        <begin position="77"/>
        <end position="138"/>
    </location>
</feature>
<evidence type="ECO:0000259" key="2">
    <source>
        <dbReference type="Pfam" id="PF03190"/>
    </source>
</evidence>
<feature type="chain" id="PRO_5035146420" description="Spermatogenesis-associated protein 20-like TRX domain-containing protein" evidence="1">
    <location>
        <begin position="24"/>
        <end position="206"/>
    </location>
</feature>
<dbReference type="PANTHER" id="PTHR42899">
    <property type="entry name" value="SPERMATOGENESIS-ASSOCIATED PROTEIN 20"/>
    <property type="match status" value="1"/>
</dbReference>
<dbReference type="AlphaFoldDB" id="A0A8J5LCV9"/>
<dbReference type="InterPro" id="IPR024705">
    <property type="entry name" value="Ssp411"/>
</dbReference>
<gene>
    <name evidence="3" type="ORF">ZIOFF_033821</name>
</gene>
<evidence type="ECO:0000256" key="1">
    <source>
        <dbReference type="SAM" id="SignalP"/>
    </source>
</evidence>
<dbReference type="PANTHER" id="PTHR42899:SF1">
    <property type="entry name" value="SPERMATOGENESIS-ASSOCIATED PROTEIN 20"/>
    <property type="match status" value="1"/>
</dbReference>
<feature type="signal peptide" evidence="1">
    <location>
        <begin position="1"/>
        <end position="23"/>
    </location>
</feature>
<dbReference type="Proteomes" id="UP000734854">
    <property type="component" value="Unassembled WGS sequence"/>
</dbReference>
<name>A0A8J5LCV9_ZINOF</name>
<proteinExistence type="predicted"/>